<dbReference type="SUPFAM" id="SSF54593">
    <property type="entry name" value="Glyoxalase/Bleomycin resistance protein/Dihydroxybiphenyl dioxygenase"/>
    <property type="match status" value="1"/>
</dbReference>
<accession>A0ABN1XNE4</accession>
<evidence type="ECO:0000256" key="1">
    <source>
        <dbReference type="SAM" id="MobiDB-lite"/>
    </source>
</evidence>
<organism evidence="3 4">
    <name type="scientific">Kitasatospora putterlickiae</name>
    <dbReference type="NCBI Taxonomy" id="221725"/>
    <lineage>
        <taxon>Bacteria</taxon>
        <taxon>Bacillati</taxon>
        <taxon>Actinomycetota</taxon>
        <taxon>Actinomycetes</taxon>
        <taxon>Kitasatosporales</taxon>
        <taxon>Streptomycetaceae</taxon>
        <taxon>Kitasatospora</taxon>
    </lineage>
</organism>
<dbReference type="InterPro" id="IPR004360">
    <property type="entry name" value="Glyas_Fos-R_dOase_dom"/>
</dbReference>
<keyword evidence="4" id="KW-1185">Reference proteome</keyword>
<dbReference type="PANTHER" id="PTHR36503:SF1">
    <property type="entry name" value="BLR2520 PROTEIN"/>
    <property type="match status" value="1"/>
</dbReference>
<dbReference type="Proteomes" id="UP001499863">
    <property type="component" value="Unassembled WGS sequence"/>
</dbReference>
<dbReference type="Gene3D" id="3.10.180.10">
    <property type="entry name" value="2,3-Dihydroxybiphenyl 1,2-Dioxygenase, domain 1"/>
    <property type="match status" value="1"/>
</dbReference>
<dbReference type="PROSITE" id="PS51819">
    <property type="entry name" value="VOC"/>
    <property type="match status" value="1"/>
</dbReference>
<evidence type="ECO:0000313" key="4">
    <source>
        <dbReference type="Proteomes" id="UP001499863"/>
    </source>
</evidence>
<dbReference type="InterPro" id="IPR029068">
    <property type="entry name" value="Glyas_Bleomycin-R_OHBP_Dase"/>
</dbReference>
<dbReference type="CDD" id="cd07251">
    <property type="entry name" value="VOC_like"/>
    <property type="match status" value="1"/>
</dbReference>
<protein>
    <submittedName>
        <fullName evidence="3">VOC family protein</fullName>
    </submittedName>
</protein>
<sequence>MRAGRIGRHHRTDPSGAPLSVPLPRLAGMTATTPFPARLSIVTLGVGDLDRSARFYEALGWHRSGASSPSIVWFRTADSVLGLFPHDELAADAGVPSAGEPAFRGVTLAVNLESPAAVDAALETAVAAGAIVVKAPAATHWGGYSGYFEDPDGHLWELAHNPFFAFTEDGSLDLPN</sequence>
<dbReference type="EMBL" id="BAAAKJ010000021">
    <property type="protein sequence ID" value="GAA1384058.1"/>
    <property type="molecule type" value="Genomic_DNA"/>
</dbReference>
<evidence type="ECO:0000313" key="3">
    <source>
        <dbReference type="EMBL" id="GAA1384058.1"/>
    </source>
</evidence>
<feature type="compositionally biased region" description="Basic residues" evidence="1">
    <location>
        <begin position="1"/>
        <end position="11"/>
    </location>
</feature>
<name>A0ABN1XNE4_9ACTN</name>
<dbReference type="InterPro" id="IPR037523">
    <property type="entry name" value="VOC_core"/>
</dbReference>
<feature type="domain" description="VOC" evidence="2">
    <location>
        <begin position="38"/>
        <end position="161"/>
    </location>
</feature>
<reference evidence="3 4" key="1">
    <citation type="journal article" date="2019" name="Int. J. Syst. Evol. Microbiol.">
        <title>The Global Catalogue of Microorganisms (GCM) 10K type strain sequencing project: providing services to taxonomists for standard genome sequencing and annotation.</title>
        <authorList>
            <consortium name="The Broad Institute Genomics Platform"/>
            <consortium name="The Broad Institute Genome Sequencing Center for Infectious Disease"/>
            <person name="Wu L."/>
            <person name="Ma J."/>
        </authorList>
    </citation>
    <scope>NUCLEOTIDE SEQUENCE [LARGE SCALE GENOMIC DNA]</scope>
    <source>
        <strain evidence="3 4">JCM 12393</strain>
    </source>
</reference>
<feature type="region of interest" description="Disordered" evidence="1">
    <location>
        <begin position="1"/>
        <end position="22"/>
    </location>
</feature>
<dbReference type="PANTHER" id="PTHR36503">
    <property type="entry name" value="BLR2520 PROTEIN"/>
    <property type="match status" value="1"/>
</dbReference>
<comment type="caution">
    <text evidence="3">The sequence shown here is derived from an EMBL/GenBank/DDBJ whole genome shotgun (WGS) entry which is preliminary data.</text>
</comment>
<gene>
    <name evidence="3" type="ORF">GCM10009639_05170</name>
</gene>
<evidence type="ECO:0000259" key="2">
    <source>
        <dbReference type="PROSITE" id="PS51819"/>
    </source>
</evidence>
<proteinExistence type="predicted"/>
<dbReference type="Pfam" id="PF00903">
    <property type="entry name" value="Glyoxalase"/>
    <property type="match status" value="1"/>
</dbReference>